<dbReference type="EMBL" id="FNVD01000001">
    <property type="protein sequence ID" value="SEF50003.1"/>
    <property type="molecule type" value="Genomic_DNA"/>
</dbReference>
<evidence type="ECO:0000256" key="2">
    <source>
        <dbReference type="SAM" id="Phobius"/>
    </source>
</evidence>
<gene>
    <name evidence="3" type="ORF">SAMN05421751_101532</name>
</gene>
<reference evidence="3 4" key="1">
    <citation type="submission" date="2016-10" db="EMBL/GenBank/DDBJ databases">
        <authorList>
            <person name="de Groot N.N."/>
        </authorList>
    </citation>
    <scope>NUCLEOTIDE SEQUENCE [LARGE SCALE GENOMIC DNA]</scope>
    <source>
        <strain evidence="3 4">DSM 23413</strain>
    </source>
</reference>
<feature type="transmembrane region" description="Helical" evidence="2">
    <location>
        <begin position="63"/>
        <end position="83"/>
    </location>
</feature>
<dbReference type="AlphaFoldDB" id="A0A1H5SH45"/>
<evidence type="ECO:0008006" key="5">
    <source>
        <dbReference type="Google" id="ProtNLM"/>
    </source>
</evidence>
<keyword evidence="1" id="KW-0175">Coiled coil</keyword>
<dbReference type="OrthoDB" id="7677160at2"/>
<evidence type="ECO:0000256" key="1">
    <source>
        <dbReference type="SAM" id="Coils"/>
    </source>
</evidence>
<protein>
    <recommendedName>
        <fullName evidence="5">Holin-X, holin superfamily III</fullName>
    </recommendedName>
</protein>
<feature type="coiled-coil region" evidence="1">
    <location>
        <begin position="103"/>
        <end position="130"/>
    </location>
</feature>
<proteinExistence type="predicted"/>
<keyword evidence="2" id="KW-0812">Transmembrane</keyword>
<name>A0A1H5SH45_9RHOB</name>
<keyword evidence="2" id="KW-0472">Membrane</keyword>
<feature type="transmembrane region" description="Helical" evidence="2">
    <location>
        <begin position="30"/>
        <end position="51"/>
    </location>
</feature>
<dbReference type="RefSeq" id="WP_104006521.1">
    <property type="nucleotide sequence ID" value="NZ_FNVD01000001.1"/>
</dbReference>
<keyword evidence="4" id="KW-1185">Reference proteome</keyword>
<sequence>MTRISRNIHILLRTERMIARRQTDMALRQAGLYAFAGLVALIGLVMLNVAAFHALQERTTPQMAALTVAAGNFVLALIVIYVAGRTKPGKELEPVIELRDLAMSEIEADVENAITEARELSENVRRIARDPLGSALPAMLARLLPILLGSRKK</sequence>
<organism evidence="3 4">
    <name type="scientific">Jhaorihella thermophila</name>
    <dbReference type="NCBI Taxonomy" id="488547"/>
    <lineage>
        <taxon>Bacteria</taxon>
        <taxon>Pseudomonadati</taxon>
        <taxon>Pseudomonadota</taxon>
        <taxon>Alphaproteobacteria</taxon>
        <taxon>Rhodobacterales</taxon>
        <taxon>Paracoccaceae</taxon>
        <taxon>Jhaorihella</taxon>
    </lineage>
</organism>
<keyword evidence="2" id="KW-1133">Transmembrane helix</keyword>
<accession>A0A1H5SH45</accession>
<dbReference type="Proteomes" id="UP000236742">
    <property type="component" value="Unassembled WGS sequence"/>
</dbReference>
<evidence type="ECO:0000313" key="3">
    <source>
        <dbReference type="EMBL" id="SEF50003.1"/>
    </source>
</evidence>
<evidence type="ECO:0000313" key="4">
    <source>
        <dbReference type="Proteomes" id="UP000236742"/>
    </source>
</evidence>